<feature type="region of interest" description="Disordered" evidence="2">
    <location>
        <begin position="60"/>
        <end position="495"/>
    </location>
</feature>
<evidence type="ECO:0000313" key="3">
    <source>
        <dbReference type="EMBL" id="OCB84073.1"/>
    </source>
</evidence>
<feature type="compositionally biased region" description="Basic residues" evidence="2">
    <location>
        <begin position="100"/>
        <end position="111"/>
    </location>
</feature>
<protein>
    <submittedName>
        <fullName evidence="3">Uncharacterized protein</fullName>
    </submittedName>
</protein>
<feature type="compositionally biased region" description="Pro residues" evidence="2">
    <location>
        <begin position="407"/>
        <end position="427"/>
    </location>
</feature>
<feature type="compositionally biased region" description="Basic and acidic residues" evidence="2">
    <location>
        <begin position="156"/>
        <end position="165"/>
    </location>
</feature>
<feature type="region of interest" description="Disordered" evidence="2">
    <location>
        <begin position="699"/>
        <end position="763"/>
    </location>
</feature>
<feature type="compositionally biased region" description="Low complexity" evidence="2">
    <location>
        <begin position="428"/>
        <end position="454"/>
    </location>
</feature>
<feature type="compositionally biased region" description="Polar residues" evidence="2">
    <location>
        <begin position="455"/>
        <end position="469"/>
    </location>
</feature>
<reference evidence="3" key="1">
    <citation type="submission" date="2016-06" db="EMBL/GenBank/DDBJ databases">
        <title>Draft Genome sequence of the fungus Inonotus baumii.</title>
        <authorList>
            <person name="Zhu H."/>
            <person name="Lin W."/>
        </authorList>
    </citation>
    <scope>NUCLEOTIDE SEQUENCE</scope>
    <source>
        <strain evidence="3">821</strain>
    </source>
</reference>
<organism evidence="3 4">
    <name type="scientific">Sanghuangporus baumii</name>
    <name type="common">Phellinus baumii</name>
    <dbReference type="NCBI Taxonomy" id="108892"/>
    <lineage>
        <taxon>Eukaryota</taxon>
        <taxon>Fungi</taxon>
        <taxon>Dikarya</taxon>
        <taxon>Basidiomycota</taxon>
        <taxon>Agaricomycotina</taxon>
        <taxon>Agaricomycetes</taxon>
        <taxon>Hymenochaetales</taxon>
        <taxon>Hymenochaetaceae</taxon>
        <taxon>Sanghuangporus</taxon>
    </lineage>
</organism>
<feature type="compositionally biased region" description="Low complexity" evidence="2">
    <location>
        <begin position="112"/>
        <end position="124"/>
    </location>
</feature>
<feature type="compositionally biased region" description="Low complexity" evidence="2">
    <location>
        <begin position="912"/>
        <end position="927"/>
    </location>
</feature>
<feature type="compositionally biased region" description="Polar residues" evidence="2">
    <location>
        <begin position="743"/>
        <end position="763"/>
    </location>
</feature>
<accession>A0A9Q5HQD4</accession>
<evidence type="ECO:0000256" key="1">
    <source>
        <dbReference type="SAM" id="Coils"/>
    </source>
</evidence>
<feature type="region of interest" description="Disordered" evidence="2">
    <location>
        <begin position="24"/>
        <end position="45"/>
    </location>
</feature>
<feature type="coiled-coil region" evidence="1">
    <location>
        <begin position="863"/>
        <end position="890"/>
    </location>
</feature>
<dbReference type="OrthoDB" id="2749714at2759"/>
<feature type="compositionally biased region" description="Basic and acidic residues" evidence="2">
    <location>
        <begin position="203"/>
        <end position="222"/>
    </location>
</feature>
<evidence type="ECO:0000313" key="4">
    <source>
        <dbReference type="Proteomes" id="UP000757232"/>
    </source>
</evidence>
<proteinExistence type="predicted"/>
<feature type="region of interest" description="Disordered" evidence="2">
    <location>
        <begin position="912"/>
        <end position="937"/>
    </location>
</feature>
<gene>
    <name evidence="3" type="ORF">A7U60_g8744</name>
</gene>
<comment type="caution">
    <text evidence="3">The sequence shown here is derived from an EMBL/GenBank/DDBJ whole genome shotgun (WGS) entry which is preliminary data.</text>
</comment>
<feature type="compositionally biased region" description="Low complexity" evidence="2">
    <location>
        <begin position="470"/>
        <end position="484"/>
    </location>
</feature>
<dbReference type="EMBL" id="LNZH02000216">
    <property type="protein sequence ID" value="OCB84073.1"/>
    <property type="molecule type" value="Genomic_DNA"/>
</dbReference>
<dbReference type="Proteomes" id="UP000757232">
    <property type="component" value="Unassembled WGS sequence"/>
</dbReference>
<keyword evidence="4" id="KW-1185">Reference proteome</keyword>
<evidence type="ECO:0000256" key="2">
    <source>
        <dbReference type="SAM" id="MobiDB-lite"/>
    </source>
</evidence>
<feature type="coiled-coil region" evidence="1">
    <location>
        <begin position="597"/>
        <end position="672"/>
    </location>
</feature>
<name>A0A9Q5HQD4_SANBA</name>
<keyword evidence="1" id="KW-0175">Coiled coil</keyword>
<sequence length="1065" mass="116468">MPHPPTGPNQRKRVRCKWYNDLGYPRINPEKQKRGFKDPRGCRFPSQKCYYAHPDHPDWSAAALSPYIQPTEYPDGRVPATPDPDDWPPARQPPSAATKLGKRKSRSRSRSRSGSIGRRMSGSRTRMRTPEKRVYVKEEPRSPVLHPGYRNRSRSASRDRGKERYGNSASASLVNRVGPRRSISPYGRRGSGIGSGPGASSRDYSRDRDRDRDREREKEKGGYYKANGSYGNMSSREREELDKGWKSNRFGREQDKGWDRGNRRASDSTRFNPPSFEKQGFYSDRADSNSNTHKASDPPSPPRPRTTAAGGLDTTAGSGSGSGIGAGSDPQNGTGSVLDRLFSRDPSLGSGPTEPSLKTLLSTLGFDPPKAIKEESSNDKIDNNTSAQDQNQGAFQASSSGSIPSILQPPAPSDPPPSIPLPPPSEPHPQSLPASAPSTRPLSPLSRSLVASSTTTFVPVSNTGVTPGISTSDGTMSTTSLSMSMPPPATPTALSAASSTTFAGSFSAATTPTAVPQPNAYVVPSKPAFLAPTPTPENFKREELTREERAMIWDKRIELLSEAIAAKRASNERIADVKQLEAFASPERTASLPAAAREKVTASLASARRQVEAAQERVRLAQQKVLELDFWPVRRRPEEYDPVKKDQIKAEQEEKEKERKLIEDAQEEIRDRMNGLCDAVAKLDKKMKEVALLVSARARPGGSGMPASASAPPEIESMDWEPTDGPHGMKRRKTGDDGVYASDSGSVAQSPTTLAGDFTPTSATVNNARDREIRLLTHRLAKLESSFHELENLFHQDEEHREDELAQLVESHVELVREELIRGVKVRQGEKAKKLAEDVQLMDKEVTALGNEVAELYERLGGVIALQSRLEEERARVQVEREKLRTAIEENNSRTGVMQAQIEANIEETQTLRQTLSSLPSSSNASRPHPPAHTPSLENLTQALLPRLLDAVRADLEKKILEQKADVIKLVRETVLGSADNNAIDTPGTQQNQTQHMQMEKVKETIETIMKNPEVIAALQRSGALNANGNANSNVVNGSGMDVDASSQHHAQLVNGTSATPTPPP</sequence>
<feature type="compositionally biased region" description="Basic and acidic residues" evidence="2">
    <location>
        <begin position="370"/>
        <end position="382"/>
    </location>
</feature>
<feature type="compositionally biased region" description="Basic and acidic residues" evidence="2">
    <location>
        <begin position="235"/>
        <end position="267"/>
    </location>
</feature>
<feature type="compositionally biased region" description="Polar residues" evidence="2">
    <location>
        <begin position="383"/>
        <end position="403"/>
    </location>
</feature>
<feature type="compositionally biased region" description="Basic and acidic residues" evidence="2">
    <location>
        <begin position="128"/>
        <end position="141"/>
    </location>
</feature>
<feature type="compositionally biased region" description="Basic and acidic residues" evidence="2">
    <location>
        <begin position="28"/>
        <end position="41"/>
    </location>
</feature>
<dbReference type="AlphaFoldDB" id="A0A9Q5HQD4"/>
<feature type="compositionally biased region" description="Low complexity" evidence="2">
    <location>
        <begin position="305"/>
        <end position="317"/>
    </location>
</feature>